<dbReference type="EMBL" id="CADCVX010000136">
    <property type="protein sequence ID" value="CAA9491863.1"/>
    <property type="molecule type" value="Genomic_DNA"/>
</dbReference>
<dbReference type="AlphaFoldDB" id="A0A6J4SGQ3"/>
<feature type="compositionally biased region" description="Basic residues" evidence="1">
    <location>
        <begin position="69"/>
        <end position="108"/>
    </location>
</feature>
<feature type="non-terminal residue" evidence="2">
    <location>
        <position position="1"/>
    </location>
</feature>
<feature type="non-terminal residue" evidence="2">
    <location>
        <position position="142"/>
    </location>
</feature>
<feature type="region of interest" description="Disordered" evidence="1">
    <location>
        <begin position="1"/>
        <end position="111"/>
    </location>
</feature>
<proteinExistence type="predicted"/>
<reference evidence="2" key="1">
    <citation type="submission" date="2020-02" db="EMBL/GenBank/DDBJ databases">
        <authorList>
            <person name="Meier V. D."/>
        </authorList>
    </citation>
    <scope>NUCLEOTIDE SEQUENCE</scope>
    <source>
        <strain evidence="2">AVDCRST_MAG91</strain>
    </source>
</reference>
<evidence type="ECO:0000313" key="2">
    <source>
        <dbReference type="EMBL" id="CAA9491863.1"/>
    </source>
</evidence>
<protein>
    <submittedName>
        <fullName evidence="2">Uncharacterized protein</fullName>
    </submittedName>
</protein>
<feature type="compositionally biased region" description="Basic and acidic residues" evidence="1">
    <location>
        <begin position="55"/>
        <end position="65"/>
    </location>
</feature>
<accession>A0A6J4SGQ3</accession>
<gene>
    <name evidence="2" type="ORF">AVDCRST_MAG91-585</name>
</gene>
<organism evidence="2">
    <name type="scientific">uncultured Sphingomonadaceae bacterium</name>
    <dbReference type="NCBI Taxonomy" id="169976"/>
    <lineage>
        <taxon>Bacteria</taxon>
        <taxon>Pseudomonadati</taxon>
        <taxon>Pseudomonadota</taxon>
        <taxon>Alphaproteobacteria</taxon>
        <taxon>Sphingomonadales</taxon>
        <taxon>Sphingomonadaceae</taxon>
        <taxon>environmental samples</taxon>
    </lineage>
</organism>
<evidence type="ECO:0000256" key="1">
    <source>
        <dbReference type="SAM" id="MobiDB-lite"/>
    </source>
</evidence>
<sequence length="142" mass="16339">EDRLPVAAPAPRRMHRHGRGARPDAARGNAADGGARGQGRRTAATLPSPLPPQRPADRRPEHDPVQGRARSRLPQRSGGRLRRARPHPHPGRHHAERRILPRRHHPHRRPDVGRVRRQLRLFRFHPILYARQPRRPGPHLRI</sequence>
<name>A0A6J4SGQ3_9SPHN</name>